<dbReference type="RefSeq" id="XP_012212616.1">
    <property type="nucleotide sequence ID" value="XM_012357226.1"/>
</dbReference>
<evidence type="ECO:0000256" key="1">
    <source>
        <dbReference type="SAM" id="MobiDB-lite"/>
    </source>
</evidence>
<reference evidence="2 3" key="1">
    <citation type="journal article" date="2013" name="PLoS Genet.">
        <title>Distinctive expansion of potential virulence genes in the genome of the oomycete fish pathogen Saprolegnia parasitica.</title>
        <authorList>
            <person name="Jiang R.H."/>
            <person name="de Bruijn I."/>
            <person name="Haas B.J."/>
            <person name="Belmonte R."/>
            <person name="Lobach L."/>
            <person name="Christie J."/>
            <person name="van den Ackerveken G."/>
            <person name="Bottin A."/>
            <person name="Bulone V."/>
            <person name="Diaz-Moreno S.M."/>
            <person name="Dumas B."/>
            <person name="Fan L."/>
            <person name="Gaulin E."/>
            <person name="Govers F."/>
            <person name="Grenville-Briggs L.J."/>
            <person name="Horner N.R."/>
            <person name="Levin J.Z."/>
            <person name="Mammella M."/>
            <person name="Meijer H.J."/>
            <person name="Morris P."/>
            <person name="Nusbaum C."/>
            <person name="Oome S."/>
            <person name="Phillips A.J."/>
            <person name="van Rooyen D."/>
            <person name="Rzeszutek E."/>
            <person name="Saraiva M."/>
            <person name="Secombes C.J."/>
            <person name="Seidl M.F."/>
            <person name="Snel B."/>
            <person name="Stassen J.H."/>
            <person name="Sykes S."/>
            <person name="Tripathy S."/>
            <person name="van den Berg H."/>
            <person name="Vega-Arreguin J.C."/>
            <person name="Wawra S."/>
            <person name="Young S.K."/>
            <person name="Zeng Q."/>
            <person name="Dieguez-Uribeondo J."/>
            <person name="Russ C."/>
            <person name="Tyler B.M."/>
            <person name="van West P."/>
        </authorList>
    </citation>
    <scope>NUCLEOTIDE SEQUENCE [LARGE SCALE GENOMIC DNA]</scope>
    <source>
        <strain evidence="2 3">CBS 223.65</strain>
    </source>
</reference>
<evidence type="ECO:0008006" key="4">
    <source>
        <dbReference type="Google" id="ProtNLM"/>
    </source>
</evidence>
<dbReference type="VEuPathDB" id="FungiDB:SPRG_17822"/>
<accession>A0A067BIY6</accession>
<gene>
    <name evidence="2" type="ORF">SPRG_17822</name>
</gene>
<evidence type="ECO:0000313" key="3">
    <source>
        <dbReference type="Proteomes" id="UP000030745"/>
    </source>
</evidence>
<dbReference type="Proteomes" id="UP000030745">
    <property type="component" value="Unassembled WGS sequence"/>
</dbReference>
<feature type="compositionally biased region" description="Basic and acidic residues" evidence="1">
    <location>
        <begin position="241"/>
        <end position="256"/>
    </location>
</feature>
<organism evidence="2 3">
    <name type="scientific">Saprolegnia parasitica (strain CBS 223.65)</name>
    <dbReference type="NCBI Taxonomy" id="695850"/>
    <lineage>
        <taxon>Eukaryota</taxon>
        <taxon>Sar</taxon>
        <taxon>Stramenopiles</taxon>
        <taxon>Oomycota</taxon>
        <taxon>Saprolegniomycetes</taxon>
        <taxon>Saprolegniales</taxon>
        <taxon>Saprolegniaceae</taxon>
        <taxon>Saprolegnia</taxon>
    </lineage>
</organism>
<sequence>MRVLYLDPITFPPAALDDATMLQLRRYLLGSSIVPISSCFFVDAFTLTTEHVRRELATCVNRWVFLDPSGDSVTVSAVPGESVFVDGNILRDGEKRTLVHGSRITLATTASFEISYDFYETPRAATRSPVDSTRARSGMILDTRAGDVDVEPKEEPAISDVPTPMPESLQLLAPTTSAQVEVVTPTIAAPQDGAAPAVPKCVAAPATVRAVPLARDSSHLQTSATLAFQNTRLPDLAPDELPDHFDGGNDHDHDDQQDAPARPTDAIGAEPASDRRRTGATTPSTNAERPIGDVADPIGGPSNVTTTSSHGSAFNDDPIRVDVGASDITTGTHAPTLGSPGVDARAQVTADPVLVHRETLSQNRYI</sequence>
<feature type="region of interest" description="Disordered" evidence="1">
    <location>
        <begin position="231"/>
        <end position="343"/>
    </location>
</feature>
<dbReference type="GeneID" id="24139351"/>
<proteinExistence type="predicted"/>
<dbReference type="AlphaFoldDB" id="A0A067BIY6"/>
<dbReference type="KEGG" id="spar:SPRG_17822"/>
<dbReference type="EMBL" id="KK583986">
    <property type="protein sequence ID" value="KDO16675.1"/>
    <property type="molecule type" value="Genomic_DNA"/>
</dbReference>
<evidence type="ECO:0000313" key="2">
    <source>
        <dbReference type="EMBL" id="KDO16675.1"/>
    </source>
</evidence>
<protein>
    <recommendedName>
        <fullName evidence="4">FHA domain-containing protein</fullName>
    </recommendedName>
</protein>
<feature type="compositionally biased region" description="Polar residues" evidence="1">
    <location>
        <begin position="302"/>
        <end position="312"/>
    </location>
</feature>
<name>A0A067BIY6_SAPPC</name>
<keyword evidence="3" id="KW-1185">Reference proteome</keyword>